<dbReference type="Gene3D" id="3.40.640.10">
    <property type="entry name" value="Type I PLP-dependent aspartate aminotransferase-like (Major domain)"/>
    <property type="match status" value="1"/>
</dbReference>
<dbReference type="Gene3D" id="1.10.260.50">
    <property type="match status" value="1"/>
</dbReference>
<dbReference type="Pfam" id="PF00266">
    <property type="entry name" value="Aminotran_5"/>
    <property type="match status" value="1"/>
</dbReference>
<keyword evidence="9" id="KW-0812">Transmembrane</keyword>
<evidence type="ECO:0000256" key="7">
    <source>
        <dbReference type="ARBA" id="ARBA00039054"/>
    </source>
</evidence>
<evidence type="ECO:0000256" key="2">
    <source>
        <dbReference type="ARBA" id="ARBA00004514"/>
    </source>
</evidence>
<feature type="transmembrane region" description="Helical" evidence="9">
    <location>
        <begin position="38"/>
        <end position="62"/>
    </location>
</feature>
<accession>A0A0L0GG08</accession>
<dbReference type="GO" id="GO:0005829">
    <property type="term" value="C:cytosol"/>
    <property type="evidence" value="ECO:0007669"/>
    <property type="project" value="UniProtKB-SubCell"/>
</dbReference>
<dbReference type="PANTHER" id="PTHR11601">
    <property type="entry name" value="CYSTEINE DESULFURYLASE FAMILY MEMBER"/>
    <property type="match status" value="1"/>
</dbReference>
<dbReference type="InterPro" id="IPR015424">
    <property type="entry name" value="PyrdxlP-dep_Trfase"/>
</dbReference>
<feature type="domain" description="Aminotransferase class V" evidence="10">
    <location>
        <begin position="113"/>
        <end position="380"/>
    </location>
</feature>
<dbReference type="InterPro" id="IPR015422">
    <property type="entry name" value="PyrdxlP-dep_Trfase_small"/>
</dbReference>
<evidence type="ECO:0000256" key="9">
    <source>
        <dbReference type="SAM" id="Phobius"/>
    </source>
</evidence>
<dbReference type="GO" id="GO:0016740">
    <property type="term" value="F:transferase activity"/>
    <property type="evidence" value="ECO:0007669"/>
    <property type="project" value="UniProtKB-KW"/>
</dbReference>
<sequence length="562" mass="60648">MSDYEKIFVLLQSYPAITVCTAVCLMVCIWQLHAAIITFLVCVCVAATTLIVCNFTCALISLIKGRPISEARSLLQVSASLIPWVIIPPSVADREISSISGKRAGCIRDDSTIYMDVNATTPVDGHVVDAISEACTTAWGNPSSSYASGVAAKETISEAREAIARMVNCDQSDVIFVSGGTEANNMAVHSAVDSFAKGSSGPTGTLPHVVMSNIEHDSVMQLCEVLAERGAIELTRVRTSALGTVFAEDFAKAIKVNTVLVTIMHANNETGVVQQVQEISKRVRERKAELGGSKIYIHTDAAQTIGKIPVDIRAMDVDYLTIVGHKFHGPRVGALCVRDLEDAGAPLSNMMFGGGQERGYRSGTENTPMIAGLGEAARIVCGNRRSDKGTPNPCQRNGETVESVGIRMRAYRDKFELLVEQSVGKHNVIFNGKNKSVERLPNTSNFSLRQPPQPDTDTPIFVSARDILVHTKVLCASVGSACHTSSSKPSRILLAMGISEELARCTFRISMSRDTTDFEVLRAAQLITHAWSNSAGHFKNVKAISKSPATDTKTMEQARKEL</sequence>
<dbReference type="SUPFAM" id="SSF53383">
    <property type="entry name" value="PLP-dependent transferases"/>
    <property type="match status" value="1"/>
</dbReference>
<dbReference type="PANTHER" id="PTHR11601:SF62">
    <property type="entry name" value="SELENOCYSTEINE LYASE"/>
    <property type="match status" value="1"/>
</dbReference>
<evidence type="ECO:0000256" key="5">
    <source>
        <dbReference type="ARBA" id="ARBA00022679"/>
    </source>
</evidence>
<dbReference type="RefSeq" id="XP_014161120.1">
    <property type="nucleotide sequence ID" value="XM_014305645.1"/>
</dbReference>
<dbReference type="GeneID" id="25901157"/>
<comment type="subunit">
    <text evidence="3">Homodimer.</text>
</comment>
<keyword evidence="9" id="KW-1133">Transmembrane helix</keyword>
<dbReference type="Gene3D" id="3.90.1150.10">
    <property type="entry name" value="Aspartate Aminotransferase, domain 1"/>
    <property type="match status" value="1"/>
</dbReference>
<dbReference type="eggNOG" id="KOG1549">
    <property type="taxonomic scope" value="Eukaryota"/>
</dbReference>
<dbReference type="OrthoDB" id="10250117at2759"/>
<name>A0A0L0GG08_9EUKA</name>
<dbReference type="InterPro" id="IPR000192">
    <property type="entry name" value="Aminotrans_V_dom"/>
</dbReference>
<keyword evidence="5" id="KW-0808">Transferase</keyword>
<evidence type="ECO:0000256" key="6">
    <source>
        <dbReference type="ARBA" id="ARBA00037407"/>
    </source>
</evidence>
<keyword evidence="4" id="KW-0963">Cytoplasm</keyword>
<dbReference type="GO" id="GO:0009000">
    <property type="term" value="F:selenocysteine lyase activity"/>
    <property type="evidence" value="ECO:0007669"/>
    <property type="project" value="UniProtKB-EC"/>
</dbReference>
<proteinExistence type="predicted"/>
<comment type="cofactor">
    <cofactor evidence="1">
        <name>pyridoxal 5'-phosphate</name>
        <dbReference type="ChEBI" id="CHEBI:597326"/>
    </cofactor>
</comment>
<comment type="function">
    <text evidence="6">Catalyzes the decomposition of L-selenocysteine to L-alanine and elemental selenium.</text>
</comment>
<feature type="transmembrane region" description="Helical" evidence="9">
    <location>
        <begin position="7"/>
        <end position="32"/>
    </location>
</feature>
<organism evidence="11 12">
    <name type="scientific">Sphaeroforma arctica JP610</name>
    <dbReference type="NCBI Taxonomy" id="667725"/>
    <lineage>
        <taxon>Eukaryota</taxon>
        <taxon>Ichthyosporea</taxon>
        <taxon>Ichthyophonida</taxon>
        <taxon>Sphaeroforma</taxon>
    </lineage>
</organism>
<evidence type="ECO:0000256" key="8">
    <source>
        <dbReference type="ARBA" id="ARBA00040554"/>
    </source>
</evidence>
<dbReference type="InterPro" id="IPR015421">
    <property type="entry name" value="PyrdxlP-dep_Trfase_major"/>
</dbReference>
<evidence type="ECO:0000256" key="3">
    <source>
        <dbReference type="ARBA" id="ARBA00011738"/>
    </source>
</evidence>
<evidence type="ECO:0000313" key="12">
    <source>
        <dbReference type="Proteomes" id="UP000054560"/>
    </source>
</evidence>
<dbReference type="EMBL" id="KQ241618">
    <property type="protein sequence ID" value="KNC87218.1"/>
    <property type="molecule type" value="Genomic_DNA"/>
</dbReference>
<dbReference type="STRING" id="667725.A0A0L0GG08"/>
<evidence type="ECO:0000256" key="4">
    <source>
        <dbReference type="ARBA" id="ARBA00022490"/>
    </source>
</evidence>
<keyword evidence="12" id="KW-1185">Reference proteome</keyword>
<dbReference type="Proteomes" id="UP000054560">
    <property type="component" value="Unassembled WGS sequence"/>
</dbReference>
<keyword evidence="9" id="KW-0472">Membrane</keyword>
<evidence type="ECO:0000313" key="11">
    <source>
        <dbReference type="EMBL" id="KNC87218.1"/>
    </source>
</evidence>
<gene>
    <name evidence="11" type="ORF">SARC_00653</name>
</gene>
<comment type="subcellular location">
    <subcellularLocation>
        <location evidence="2">Cytoplasm</location>
        <location evidence="2">Cytosol</location>
    </subcellularLocation>
</comment>
<evidence type="ECO:0000256" key="1">
    <source>
        <dbReference type="ARBA" id="ARBA00001933"/>
    </source>
</evidence>
<dbReference type="EC" id="4.4.1.16" evidence="7"/>
<dbReference type="AlphaFoldDB" id="A0A0L0GG08"/>
<reference evidence="11 12" key="1">
    <citation type="submission" date="2011-02" db="EMBL/GenBank/DDBJ databases">
        <title>The Genome Sequence of Sphaeroforma arctica JP610.</title>
        <authorList>
            <consortium name="The Broad Institute Genome Sequencing Platform"/>
            <person name="Russ C."/>
            <person name="Cuomo C."/>
            <person name="Young S.K."/>
            <person name="Zeng Q."/>
            <person name="Gargeya S."/>
            <person name="Alvarado L."/>
            <person name="Berlin A."/>
            <person name="Chapman S.B."/>
            <person name="Chen Z."/>
            <person name="Freedman E."/>
            <person name="Gellesch M."/>
            <person name="Goldberg J."/>
            <person name="Griggs A."/>
            <person name="Gujja S."/>
            <person name="Heilman E."/>
            <person name="Heiman D."/>
            <person name="Howarth C."/>
            <person name="Mehta T."/>
            <person name="Neiman D."/>
            <person name="Pearson M."/>
            <person name="Roberts A."/>
            <person name="Saif S."/>
            <person name="Shea T."/>
            <person name="Shenoy N."/>
            <person name="Sisk P."/>
            <person name="Stolte C."/>
            <person name="Sykes S."/>
            <person name="White J."/>
            <person name="Yandava C."/>
            <person name="Burger G."/>
            <person name="Gray M.W."/>
            <person name="Holland P.W.H."/>
            <person name="King N."/>
            <person name="Lang F.B.F."/>
            <person name="Roger A.J."/>
            <person name="Ruiz-Trillo I."/>
            <person name="Haas B."/>
            <person name="Nusbaum C."/>
            <person name="Birren B."/>
        </authorList>
    </citation>
    <scope>NUCLEOTIDE SEQUENCE [LARGE SCALE GENOMIC DNA]</scope>
    <source>
        <strain evidence="11 12">JP610</strain>
    </source>
</reference>
<evidence type="ECO:0000259" key="10">
    <source>
        <dbReference type="Pfam" id="PF00266"/>
    </source>
</evidence>
<protein>
    <recommendedName>
        <fullName evidence="8">Selenocysteine lyase</fullName>
        <ecNumber evidence="7">4.4.1.16</ecNumber>
    </recommendedName>
</protein>